<dbReference type="Proteomes" id="UP001218218">
    <property type="component" value="Unassembled WGS sequence"/>
</dbReference>
<dbReference type="AlphaFoldDB" id="A0AAD6ZBC9"/>
<dbReference type="EMBL" id="JARIHO010000063">
    <property type="protein sequence ID" value="KAJ7315181.1"/>
    <property type="molecule type" value="Genomic_DNA"/>
</dbReference>
<feature type="region of interest" description="Disordered" evidence="1">
    <location>
        <begin position="308"/>
        <end position="332"/>
    </location>
</feature>
<protein>
    <submittedName>
        <fullName evidence="2">Uncharacterized protein</fullName>
    </submittedName>
</protein>
<gene>
    <name evidence="2" type="ORF">DFH08DRAFT_820780</name>
</gene>
<keyword evidence="3" id="KW-1185">Reference proteome</keyword>
<accession>A0AAD6ZBC9</accession>
<name>A0AAD6ZBC9_9AGAR</name>
<proteinExistence type="predicted"/>
<organism evidence="2 3">
    <name type="scientific">Mycena albidolilacea</name>
    <dbReference type="NCBI Taxonomy" id="1033008"/>
    <lineage>
        <taxon>Eukaryota</taxon>
        <taxon>Fungi</taxon>
        <taxon>Dikarya</taxon>
        <taxon>Basidiomycota</taxon>
        <taxon>Agaricomycotina</taxon>
        <taxon>Agaricomycetes</taxon>
        <taxon>Agaricomycetidae</taxon>
        <taxon>Agaricales</taxon>
        <taxon>Marasmiineae</taxon>
        <taxon>Mycenaceae</taxon>
        <taxon>Mycena</taxon>
    </lineage>
</organism>
<reference evidence="2" key="1">
    <citation type="submission" date="2023-03" db="EMBL/GenBank/DDBJ databases">
        <title>Massive genome expansion in bonnet fungi (Mycena s.s.) driven by repeated elements and novel gene families across ecological guilds.</title>
        <authorList>
            <consortium name="Lawrence Berkeley National Laboratory"/>
            <person name="Harder C.B."/>
            <person name="Miyauchi S."/>
            <person name="Viragh M."/>
            <person name="Kuo A."/>
            <person name="Thoen E."/>
            <person name="Andreopoulos B."/>
            <person name="Lu D."/>
            <person name="Skrede I."/>
            <person name="Drula E."/>
            <person name="Henrissat B."/>
            <person name="Morin E."/>
            <person name="Kohler A."/>
            <person name="Barry K."/>
            <person name="LaButti K."/>
            <person name="Morin E."/>
            <person name="Salamov A."/>
            <person name="Lipzen A."/>
            <person name="Mereny Z."/>
            <person name="Hegedus B."/>
            <person name="Baldrian P."/>
            <person name="Stursova M."/>
            <person name="Weitz H."/>
            <person name="Taylor A."/>
            <person name="Grigoriev I.V."/>
            <person name="Nagy L.G."/>
            <person name="Martin F."/>
            <person name="Kauserud H."/>
        </authorList>
    </citation>
    <scope>NUCLEOTIDE SEQUENCE</scope>
    <source>
        <strain evidence="2">CBHHK002</strain>
    </source>
</reference>
<evidence type="ECO:0000313" key="3">
    <source>
        <dbReference type="Proteomes" id="UP001218218"/>
    </source>
</evidence>
<comment type="caution">
    <text evidence="2">The sequence shown here is derived from an EMBL/GenBank/DDBJ whole genome shotgun (WGS) entry which is preliminary data.</text>
</comment>
<evidence type="ECO:0000256" key="1">
    <source>
        <dbReference type="SAM" id="MobiDB-lite"/>
    </source>
</evidence>
<sequence length="405" mass="45394">MARVTSVRFHKVFLDECRGDVEKEDQLLGQKEFLLTFVNPFPVHDLERACLDPTVQQRVVVFRRGEPLSLTFDKPEVTFQFINCAWEQPISLFGHLTCRIPTAHRVIHTEIIYAVLMSLLFTFTNYTHLDRPLRLNYVKLKAESRKPKSPKLQYRDMFACVNLPSSRPSPLPSRPVPGTHMPSMCVCSHGSLTPQQCKRGAIGFKAPVSLLLQPPHCNSLQYKTTATLKSIDDQLEAHPQRSLYKERERSVYCNVRVDLGTGRLKLKGGWTSDLEQCQDDYCSCESLAQVILWITAFECTEPKHVSSTQDDRLAKSSSPPQPSPRLTSSESAFNSLGPNTPVSISSQPNPPFASSLGLNTLVLDHTDSLGLKILVSVSSLPILQVVWDQETLVLVPPLSIIEQST</sequence>
<evidence type="ECO:0000313" key="2">
    <source>
        <dbReference type="EMBL" id="KAJ7315181.1"/>
    </source>
</evidence>